<evidence type="ECO:0000313" key="5">
    <source>
        <dbReference type="EMBL" id="EGS20479.1"/>
    </source>
</evidence>
<dbReference type="STRING" id="759272.G0S4Q0"/>
<protein>
    <recommendedName>
        <fullName evidence="1">Nonsense-mediated mRNA decay factor</fullName>
    </recommendedName>
</protein>
<feature type="region of interest" description="Disordered" evidence="2">
    <location>
        <begin position="791"/>
        <end position="838"/>
    </location>
</feature>
<evidence type="ECO:0000256" key="2">
    <source>
        <dbReference type="SAM" id="MobiDB-lite"/>
    </source>
</evidence>
<dbReference type="InterPro" id="IPR018834">
    <property type="entry name" value="DNA/RNA-bd_Est1-type"/>
</dbReference>
<feature type="compositionally biased region" description="Low complexity" evidence="2">
    <location>
        <begin position="11"/>
        <end position="29"/>
    </location>
</feature>
<feature type="compositionally biased region" description="Polar residues" evidence="2">
    <location>
        <begin position="1"/>
        <end position="10"/>
    </location>
</feature>
<organism evidence="6">
    <name type="scientific">Chaetomium thermophilum (strain DSM 1495 / CBS 144.50 / IMI 039719)</name>
    <name type="common">Thermochaetoides thermophila</name>
    <dbReference type="NCBI Taxonomy" id="759272"/>
    <lineage>
        <taxon>Eukaryota</taxon>
        <taxon>Fungi</taxon>
        <taxon>Dikarya</taxon>
        <taxon>Ascomycota</taxon>
        <taxon>Pezizomycotina</taxon>
        <taxon>Sordariomycetes</taxon>
        <taxon>Sordariomycetidae</taxon>
        <taxon>Sordariales</taxon>
        <taxon>Chaetomiaceae</taxon>
        <taxon>Thermochaetoides</taxon>
    </lineage>
</organism>
<dbReference type="InterPro" id="IPR045153">
    <property type="entry name" value="Est1/Ebs1-like"/>
</dbReference>
<dbReference type="Pfam" id="PF10373">
    <property type="entry name" value="EST1_DNA_bind"/>
    <property type="match status" value="1"/>
</dbReference>
<feature type="region of interest" description="Disordered" evidence="2">
    <location>
        <begin position="1"/>
        <end position="29"/>
    </location>
</feature>
<feature type="region of interest" description="Disordered" evidence="2">
    <location>
        <begin position="627"/>
        <end position="660"/>
    </location>
</feature>
<accession>G0S4Q0</accession>
<dbReference type="InterPro" id="IPR011990">
    <property type="entry name" value="TPR-like_helical_dom_sf"/>
</dbReference>
<feature type="compositionally biased region" description="Low complexity" evidence="2">
    <location>
        <begin position="903"/>
        <end position="936"/>
    </location>
</feature>
<dbReference type="Proteomes" id="UP000008066">
    <property type="component" value="Unassembled WGS sequence"/>
</dbReference>
<dbReference type="HOGENOM" id="CLU_013363_0_0_1"/>
<dbReference type="Pfam" id="PF10374">
    <property type="entry name" value="EST1"/>
    <property type="match status" value="1"/>
</dbReference>
<feature type="compositionally biased region" description="Polar residues" evidence="2">
    <location>
        <begin position="937"/>
        <end position="953"/>
    </location>
</feature>
<keyword evidence="6" id="KW-1185">Reference proteome</keyword>
<feature type="domain" description="Telomerase activating protein Est1-like N-terminal" evidence="4">
    <location>
        <begin position="121"/>
        <end position="192"/>
    </location>
</feature>
<dbReference type="EMBL" id="GL988041">
    <property type="protein sequence ID" value="EGS20479.1"/>
    <property type="molecule type" value="Genomic_DNA"/>
</dbReference>
<dbReference type="SUPFAM" id="SSF48452">
    <property type="entry name" value="TPR-like"/>
    <property type="match status" value="1"/>
</dbReference>
<feature type="compositionally biased region" description="Basic and acidic residues" evidence="2">
    <location>
        <begin position="988"/>
        <end position="1007"/>
    </location>
</feature>
<comment type="function">
    <text evidence="1">Plays a role in nonsense-mediated mRNA decay.</text>
</comment>
<sequence>MASTSRTAESTRVPAGTAATVPVAPKTPAAEARMPSIDDIWKRAQKLRASLKKEIDHIQAEGHDGNLLQRFERLEELLANYRLRCIEVIWLDIRAANSKGAEDTLWAAHRMVIGAYRRALAQFFYKGYLQRIDARYEVKDLRRIVRKAGVEEMAPEASKIDPAAAQIEDIVRSSCHNTLTYLGDLARYRAQLHPKFPKFDNALAYYGLAIDLIPESGFAHHQCAAIFTELKDYLQVLYHLYRSLACEKPHPNAKKNLEVVFNTIRGLEATDAKNALVHWFLKLHASYYEGKEFTRRKALEQEVDNRMSMALKAGTGLDSDDTLLKMVLINICSCVTAHNSNLANWSEEGSRTYGFILLLNVRMIQAIAHVLGLEITDLLERNRETPPTKDGTTDTQRPETLFTAAFKRVLLLLRVYMAWLCSYGAELVEFQAYLAPHFGTMCTTLSNTLTLLFELLASNLELGKPVSWRFPEDEMTMSIKCLNGPHLRDGCQLYYDAFTRQPKPRREDVPSDNATDDDVIFTRILDVVCCTLALSDTGSRFPFNTSTMIKDSRQHTTVVYLAEGKPVPAATAQAQNALPATAAAGPVPIPATTVPAAVPVSLVPTSLTASAPPVQHPIPSNVATPAATQPVAPNTARLTPARLAVPPSPARSSKSNELSEDAEFYGPNLRTSSTPVGNPAAAVAAQYAQLSQAVASAKTPKPAPVVSEYPIENQLFQILNDFLAPPETARKSQPQTPSHVSAQTNPYTYASVTTAEEPPKSPPPGTSGAKPFPTLPWNFIINPEPVGSVMPGFSRPASSAHSLSHATHVRNGSRGSPGDLSSSSPQFGTAVPSNGRSSQSLQTYANIYGSRSTWISYQPNQHQLLASNDLAAIPSAAPRQNPWDAAAISFRTDTSQQGGTHYAVASSSDRAVPPSSSFSNLDLSSSSSSLPPVNSSWGLPTAQQQQRNASQGMTGAESLATQYALRSRPSEEQYRWEHSLGIGADGGLDSKEEVAKKAPDHDFQEAA</sequence>
<reference evidence="5 6" key="1">
    <citation type="journal article" date="2011" name="Cell">
        <title>Insight into structure and assembly of the nuclear pore complex by utilizing the genome of a eukaryotic thermophile.</title>
        <authorList>
            <person name="Amlacher S."/>
            <person name="Sarges P."/>
            <person name="Flemming D."/>
            <person name="van Noort V."/>
            <person name="Kunze R."/>
            <person name="Devos D.P."/>
            <person name="Arumugam M."/>
            <person name="Bork P."/>
            <person name="Hurt E."/>
        </authorList>
    </citation>
    <scope>NUCLEOTIDE SEQUENCE [LARGE SCALE GENOMIC DNA]</scope>
    <source>
        <strain evidence="6">DSM 1495 / CBS 144.50 / IMI 039719</strain>
    </source>
</reference>
<evidence type="ECO:0000259" key="4">
    <source>
        <dbReference type="Pfam" id="PF10374"/>
    </source>
</evidence>
<dbReference type="GeneID" id="18256349"/>
<dbReference type="AlphaFoldDB" id="G0S4Q0"/>
<dbReference type="PANTHER" id="PTHR15696">
    <property type="entry name" value="SMG-7 SUPPRESSOR WITH MORPHOLOGICAL EFFECT ON GENITALIA PROTEIN 7"/>
    <property type="match status" value="1"/>
</dbReference>
<dbReference type="Gene3D" id="1.25.40.10">
    <property type="entry name" value="Tetratricopeptide repeat domain"/>
    <property type="match status" value="1"/>
</dbReference>
<dbReference type="OrthoDB" id="69928at2759"/>
<feature type="region of interest" description="Disordered" evidence="2">
    <location>
        <begin position="894"/>
        <end position="1007"/>
    </location>
</feature>
<comment type="subcellular location">
    <subcellularLocation>
        <location evidence="1">Nucleus</location>
    </subcellularLocation>
</comment>
<feature type="domain" description="DNA/RNA-binding" evidence="3">
    <location>
        <begin position="202"/>
        <end position="485"/>
    </location>
</feature>
<dbReference type="PANTHER" id="PTHR15696:SF36">
    <property type="entry name" value="NONSENSE-MEDIATED MRNA DECAY FACTOR"/>
    <property type="match status" value="1"/>
</dbReference>
<dbReference type="InterPro" id="IPR019458">
    <property type="entry name" value="Est1-like_N"/>
</dbReference>
<dbReference type="GO" id="GO:0000184">
    <property type="term" value="P:nuclear-transcribed mRNA catabolic process, nonsense-mediated decay"/>
    <property type="evidence" value="ECO:0007669"/>
    <property type="project" value="UniProtKB-KW"/>
</dbReference>
<feature type="compositionally biased region" description="Polar residues" evidence="2">
    <location>
        <begin position="825"/>
        <end position="838"/>
    </location>
</feature>
<keyword evidence="1" id="KW-0866">Nonsense-mediated mRNA decay</keyword>
<evidence type="ECO:0000256" key="1">
    <source>
        <dbReference type="RuleBase" id="RU369098"/>
    </source>
</evidence>
<dbReference type="GO" id="GO:0005634">
    <property type="term" value="C:nucleus"/>
    <property type="evidence" value="ECO:0007669"/>
    <property type="project" value="UniProtKB-SubCell"/>
</dbReference>
<evidence type="ECO:0000259" key="3">
    <source>
        <dbReference type="Pfam" id="PF10373"/>
    </source>
</evidence>
<keyword evidence="1" id="KW-0539">Nucleus</keyword>
<dbReference type="KEGG" id="cthr:CTHT_0023110"/>
<dbReference type="RefSeq" id="XP_006692775.1">
    <property type="nucleotide sequence ID" value="XM_006692712.1"/>
</dbReference>
<proteinExistence type="predicted"/>
<dbReference type="eggNOG" id="KOG2162">
    <property type="taxonomic scope" value="Eukaryota"/>
</dbReference>
<dbReference type="OMA" id="CCVRAPR"/>
<feature type="compositionally biased region" description="Basic and acidic residues" evidence="2">
    <location>
        <begin position="968"/>
        <end position="978"/>
    </location>
</feature>
<name>G0S4Q0_CHATD</name>
<feature type="region of interest" description="Disordered" evidence="2">
    <location>
        <begin position="752"/>
        <end position="771"/>
    </location>
</feature>
<gene>
    <name evidence="5" type="ORF">CTHT_0023110</name>
</gene>
<feature type="compositionally biased region" description="Low complexity" evidence="2">
    <location>
        <begin position="627"/>
        <end position="636"/>
    </location>
</feature>
<feature type="compositionally biased region" description="Low complexity" evidence="2">
    <location>
        <begin position="797"/>
        <end position="824"/>
    </location>
</feature>
<evidence type="ECO:0000313" key="6">
    <source>
        <dbReference type="Proteomes" id="UP000008066"/>
    </source>
</evidence>